<dbReference type="RefSeq" id="WP_097135700.1">
    <property type="nucleotide sequence ID" value="NZ_OBQD01000001.1"/>
</dbReference>
<evidence type="ECO:0000313" key="2">
    <source>
        <dbReference type="Proteomes" id="UP000219167"/>
    </source>
</evidence>
<reference evidence="1 2" key="1">
    <citation type="submission" date="2017-08" db="EMBL/GenBank/DDBJ databases">
        <authorList>
            <person name="de Groot N.N."/>
        </authorList>
    </citation>
    <scope>NUCLEOTIDE SEQUENCE [LARGE SCALE GENOMIC DNA]</scope>
    <source>
        <strain evidence="1 2">JC85</strain>
    </source>
</reference>
<name>A0A285TZZ2_9HYPH</name>
<organism evidence="1 2">
    <name type="scientific">Rhizobium subbaraonis</name>
    <dbReference type="NCBI Taxonomy" id="908946"/>
    <lineage>
        <taxon>Bacteria</taxon>
        <taxon>Pseudomonadati</taxon>
        <taxon>Pseudomonadota</taxon>
        <taxon>Alphaproteobacteria</taxon>
        <taxon>Hyphomicrobiales</taxon>
        <taxon>Rhizobiaceae</taxon>
        <taxon>Rhizobium/Agrobacterium group</taxon>
        <taxon>Rhizobium</taxon>
    </lineage>
</organism>
<proteinExistence type="predicted"/>
<dbReference type="AlphaFoldDB" id="A0A285TZZ2"/>
<dbReference type="EMBL" id="OBQD01000001">
    <property type="protein sequence ID" value="SOC35290.1"/>
    <property type="molecule type" value="Genomic_DNA"/>
</dbReference>
<accession>A0A285TZZ2</accession>
<gene>
    <name evidence="1" type="ORF">SAMN05892877_101280</name>
</gene>
<sequence length="73" mass="7841">MKFVKFVRAKDGADAYINPEKVAMVTVVNGVTMIRTTAGGEYASVAVQGDVAVVAMHLQMANSRERALDKLAQ</sequence>
<evidence type="ECO:0000313" key="1">
    <source>
        <dbReference type="EMBL" id="SOC35290.1"/>
    </source>
</evidence>
<keyword evidence="2" id="KW-1185">Reference proteome</keyword>
<dbReference type="Proteomes" id="UP000219167">
    <property type="component" value="Unassembled WGS sequence"/>
</dbReference>
<protein>
    <submittedName>
        <fullName evidence="1">Uncharacterized protein</fullName>
    </submittedName>
</protein>